<accession>A0A9P5XAU5</accession>
<dbReference type="InterPro" id="IPR045340">
    <property type="entry name" value="DUF6533"/>
</dbReference>
<protein>
    <recommendedName>
        <fullName evidence="4">DUF6533 domain-containing protein</fullName>
    </recommendedName>
</protein>
<name>A0A9P5XAU5_9AGAR</name>
<evidence type="ECO:0000313" key="5">
    <source>
        <dbReference type="EMBL" id="KAF9447270.1"/>
    </source>
</evidence>
<organism evidence="5 6">
    <name type="scientific">Macrolepiota fuliginosa MF-IS2</name>
    <dbReference type="NCBI Taxonomy" id="1400762"/>
    <lineage>
        <taxon>Eukaryota</taxon>
        <taxon>Fungi</taxon>
        <taxon>Dikarya</taxon>
        <taxon>Basidiomycota</taxon>
        <taxon>Agaricomycotina</taxon>
        <taxon>Agaricomycetes</taxon>
        <taxon>Agaricomycetidae</taxon>
        <taxon>Agaricales</taxon>
        <taxon>Agaricineae</taxon>
        <taxon>Agaricaceae</taxon>
        <taxon>Macrolepiota</taxon>
    </lineage>
</organism>
<dbReference type="Proteomes" id="UP000807342">
    <property type="component" value="Unassembled WGS sequence"/>
</dbReference>
<keyword evidence="3" id="KW-0732">Signal</keyword>
<feature type="transmembrane region" description="Helical" evidence="2">
    <location>
        <begin position="110"/>
        <end position="130"/>
    </location>
</feature>
<sequence length="281" mass="31655">MIGTSLTASPLAAWLLLVVEYVWCFGDEYALVWRTPLSFSKVSYVFSRYFPLLSQLANLGVMSHLTLPISQEICHRWLAFQQVSAVLMQLGLEATLFLRLYALYQRDLKIGALVVSMFIIEIGFCLLGLLTLPTLAKSDGATCAANSTKISLTLAILFQFFQSVVWSLTWLQQRWLSHQLHPSIVQSQLPVLRVVFRDSTMLLAMMTLGFAFTFSYTAALRLDVHVVFPWSITMLSVPCCRITLSVLRVGADNGRDETSRSKSGDRQEREENIELDTQITA</sequence>
<keyword evidence="2" id="KW-1133">Transmembrane helix</keyword>
<proteinExistence type="predicted"/>
<gene>
    <name evidence="5" type="ORF">P691DRAFT_129410</name>
</gene>
<feature type="signal peptide" evidence="3">
    <location>
        <begin position="1"/>
        <end position="24"/>
    </location>
</feature>
<feature type="transmembrane region" description="Helical" evidence="2">
    <location>
        <begin position="202"/>
        <end position="222"/>
    </location>
</feature>
<evidence type="ECO:0000256" key="2">
    <source>
        <dbReference type="SAM" id="Phobius"/>
    </source>
</evidence>
<evidence type="ECO:0000256" key="3">
    <source>
        <dbReference type="SAM" id="SignalP"/>
    </source>
</evidence>
<dbReference type="OrthoDB" id="3044561at2759"/>
<feature type="compositionally biased region" description="Basic and acidic residues" evidence="1">
    <location>
        <begin position="253"/>
        <end position="272"/>
    </location>
</feature>
<keyword evidence="2" id="KW-0472">Membrane</keyword>
<evidence type="ECO:0000313" key="6">
    <source>
        <dbReference type="Proteomes" id="UP000807342"/>
    </source>
</evidence>
<feature type="region of interest" description="Disordered" evidence="1">
    <location>
        <begin position="253"/>
        <end position="281"/>
    </location>
</feature>
<evidence type="ECO:0000259" key="4">
    <source>
        <dbReference type="Pfam" id="PF20151"/>
    </source>
</evidence>
<comment type="caution">
    <text evidence="5">The sequence shown here is derived from an EMBL/GenBank/DDBJ whole genome shotgun (WGS) entry which is preliminary data.</text>
</comment>
<dbReference type="EMBL" id="MU151207">
    <property type="protein sequence ID" value="KAF9447270.1"/>
    <property type="molecule type" value="Genomic_DNA"/>
</dbReference>
<keyword evidence="2" id="KW-0812">Transmembrane</keyword>
<reference evidence="5" key="1">
    <citation type="submission" date="2020-11" db="EMBL/GenBank/DDBJ databases">
        <authorList>
            <consortium name="DOE Joint Genome Institute"/>
            <person name="Ahrendt S."/>
            <person name="Riley R."/>
            <person name="Andreopoulos W."/>
            <person name="Labutti K."/>
            <person name="Pangilinan J."/>
            <person name="Ruiz-Duenas F.J."/>
            <person name="Barrasa J.M."/>
            <person name="Sanchez-Garcia M."/>
            <person name="Camarero S."/>
            <person name="Miyauchi S."/>
            <person name="Serrano A."/>
            <person name="Linde D."/>
            <person name="Babiker R."/>
            <person name="Drula E."/>
            <person name="Ayuso-Fernandez I."/>
            <person name="Pacheco R."/>
            <person name="Padilla G."/>
            <person name="Ferreira P."/>
            <person name="Barriuso J."/>
            <person name="Kellner H."/>
            <person name="Castanera R."/>
            <person name="Alfaro M."/>
            <person name="Ramirez L."/>
            <person name="Pisabarro A.G."/>
            <person name="Kuo A."/>
            <person name="Tritt A."/>
            <person name="Lipzen A."/>
            <person name="He G."/>
            <person name="Yan M."/>
            <person name="Ng V."/>
            <person name="Cullen D."/>
            <person name="Martin F."/>
            <person name="Rosso M.-N."/>
            <person name="Henrissat B."/>
            <person name="Hibbett D."/>
            <person name="Martinez A.T."/>
            <person name="Grigoriev I.V."/>
        </authorList>
    </citation>
    <scope>NUCLEOTIDE SEQUENCE</scope>
    <source>
        <strain evidence="5">MF-IS2</strain>
    </source>
</reference>
<feature type="transmembrane region" description="Helical" evidence="2">
    <location>
        <begin position="77"/>
        <end position="98"/>
    </location>
</feature>
<feature type="chain" id="PRO_5040234720" description="DUF6533 domain-containing protein" evidence="3">
    <location>
        <begin position="25"/>
        <end position="281"/>
    </location>
</feature>
<evidence type="ECO:0000256" key="1">
    <source>
        <dbReference type="SAM" id="MobiDB-lite"/>
    </source>
</evidence>
<feature type="transmembrane region" description="Helical" evidence="2">
    <location>
        <begin position="150"/>
        <end position="171"/>
    </location>
</feature>
<keyword evidence="6" id="KW-1185">Reference proteome</keyword>
<dbReference type="Pfam" id="PF20151">
    <property type="entry name" value="DUF6533"/>
    <property type="match status" value="1"/>
</dbReference>
<feature type="domain" description="DUF6533" evidence="4">
    <location>
        <begin position="12"/>
        <end position="53"/>
    </location>
</feature>
<dbReference type="AlphaFoldDB" id="A0A9P5XAU5"/>